<protein>
    <submittedName>
        <fullName evidence="2">Uncharacterized protein</fullName>
    </submittedName>
</protein>
<proteinExistence type="predicted"/>
<gene>
    <name evidence="2" type="ORF">TCM_015150</name>
</gene>
<feature type="transmembrane region" description="Helical" evidence="1">
    <location>
        <begin position="20"/>
        <end position="39"/>
    </location>
</feature>
<dbReference type="InParanoid" id="A0A061G1D3"/>
<dbReference type="PANTHER" id="PTHR35472">
    <property type="match status" value="1"/>
</dbReference>
<dbReference type="AlphaFoldDB" id="A0A061G1D3"/>
<keyword evidence="1" id="KW-0812">Transmembrane</keyword>
<keyword evidence="1" id="KW-1133">Transmembrane helix</keyword>
<organism evidence="2 3">
    <name type="scientific">Theobroma cacao</name>
    <name type="common">Cacao</name>
    <name type="synonym">Cocoa</name>
    <dbReference type="NCBI Taxonomy" id="3641"/>
    <lineage>
        <taxon>Eukaryota</taxon>
        <taxon>Viridiplantae</taxon>
        <taxon>Streptophyta</taxon>
        <taxon>Embryophyta</taxon>
        <taxon>Tracheophyta</taxon>
        <taxon>Spermatophyta</taxon>
        <taxon>Magnoliopsida</taxon>
        <taxon>eudicotyledons</taxon>
        <taxon>Gunneridae</taxon>
        <taxon>Pentapetalae</taxon>
        <taxon>rosids</taxon>
        <taxon>malvids</taxon>
        <taxon>Malvales</taxon>
        <taxon>Malvaceae</taxon>
        <taxon>Byttnerioideae</taxon>
        <taxon>Theobroma</taxon>
    </lineage>
</organism>
<evidence type="ECO:0000313" key="2">
    <source>
        <dbReference type="EMBL" id="EOY23163.1"/>
    </source>
</evidence>
<accession>A0A061G1D3</accession>
<keyword evidence="3" id="KW-1185">Reference proteome</keyword>
<reference evidence="2 3" key="1">
    <citation type="journal article" date="2013" name="Genome Biol.">
        <title>The genome sequence of the most widely cultivated cacao type and its use to identify candidate genes regulating pod color.</title>
        <authorList>
            <person name="Motamayor J.C."/>
            <person name="Mockaitis K."/>
            <person name="Schmutz J."/>
            <person name="Haiminen N."/>
            <person name="Iii D.L."/>
            <person name="Cornejo O."/>
            <person name="Findley S.D."/>
            <person name="Zheng P."/>
            <person name="Utro F."/>
            <person name="Royaert S."/>
            <person name="Saski C."/>
            <person name="Jenkins J."/>
            <person name="Podicheti R."/>
            <person name="Zhao M."/>
            <person name="Scheffler B.E."/>
            <person name="Stack J.C."/>
            <person name="Feltus F.A."/>
            <person name="Mustiga G.M."/>
            <person name="Amores F."/>
            <person name="Phillips W."/>
            <person name="Marelli J.P."/>
            <person name="May G.D."/>
            <person name="Shapiro H."/>
            <person name="Ma J."/>
            <person name="Bustamante C.D."/>
            <person name="Schnell R.J."/>
            <person name="Main D."/>
            <person name="Gilbert D."/>
            <person name="Parida L."/>
            <person name="Kuhn D.N."/>
        </authorList>
    </citation>
    <scope>NUCLEOTIDE SEQUENCE [LARGE SCALE GENOMIC DNA]</scope>
    <source>
        <strain evidence="3">cv. Matina 1-6</strain>
    </source>
</reference>
<dbReference type="HOGENOM" id="CLU_172158_0_0_1"/>
<name>A0A061G1D3_THECC</name>
<dbReference type="Gramene" id="EOY23163">
    <property type="protein sequence ID" value="EOY23163"/>
    <property type="gene ID" value="TCM_015150"/>
</dbReference>
<keyword evidence="1" id="KW-0472">Membrane</keyword>
<dbReference type="EMBL" id="CM001881">
    <property type="protein sequence ID" value="EOY23163.1"/>
    <property type="molecule type" value="Genomic_DNA"/>
</dbReference>
<feature type="non-terminal residue" evidence="2">
    <location>
        <position position="1"/>
    </location>
</feature>
<dbReference type="InterPro" id="IPR055317">
    <property type="entry name" value="CLE14-like"/>
</dbReference>
<dbReference type="Proteomes" id="UP000026915">
    <property type="component" value="Chromosome 3"/>
</dbReference>
<dbReference type="OMA" id="CRHISWE"/>
<dbReference type="eggNOG" id="ENOG502SF8G">
    <property type="taxonomic scope" value="Eukaryota"/>
</dbReference>
<sequence>NSEGPVFLRPLFQSFQTMRTLSPFLPLLIFAIMLATVHLSSCRQVTWASYQETQQKLRTKFPFSFPEHFSASSPPVSGNQKYGAIRGVSHQLVPGGPNPLHN</sequence>
<evidence type="ECO:0000256" key="1">
    <source>
        <dbReference type="SAM" id="Phobius"/>
    </source>
</evidence>
<dbReference type="GO" id="GO:0045595">
    <property type="term" value="P:regulation of cell differentiation"/>
    <property type="evidence" value="ECO:0000318"/>
    <property type="project" value="GO_Central"/>
</dbReference>
<evidence type="ECO:0000313" key="3">
    <source>
        <dbReference type="Proteomes" id="UP000026915"/>
    </source>
</evidence>
<dbReference type="PANTHER" id="PTHR35472:SF6">
    <property type="entry name" value="CLAVATA3_ESR (CLE) GENE FAMILY MEMBER MTCLE10"/>
    <property type="match status" value="1"/>
</dbReference>